<evidence type="ECO:0000256" key="3">
    <source>
        <dbReference type="ARBA" id="ARBA00022475"/>
    </source>
</evidence>
<dbReference type="AlphaFoldDB" id="A0A174GC51"/>
<evidence type="ECO:0000256" key="2">
    <source>
        <dbReference type="ARBA" id="ARBA00005745"/>
    </source>
</evidence>
<evidence type="ECO:0000313" key="9">
    <source>
        <dbReference type="EMBL" id="CUO58636.1"/>
    </source>
</evidence>
<sequence>MTMRINTLLNTKHRDLQIVIENLYNLYKSGIPLFNSFELMEELPLTKEYKKSITDIRGDLGKGEGLYYSFSKYDRLYPKFFLSMLKVGEETGRLGDVLNGLYVYYKKVNLMKRRLKSSLTYPAILVFITILLVCFFVMVVIPTFQDIFISMEKEIPKVIELSILLKKFIDKSPILFIVFFSFWGVLAPATVIFYFRNNLANIIYKTPLIRRFKEYVSVVLLSIIVKSGISLSIGLERCMDIDLLGGIKEDFKFINLAILEGKSLTLALEGTSGFTRYTLAHIRLGEECGNLETVLTTLEDELFDRLNTELNRILELIQPITIVFIGGLVISFILIVILPVFEGLIG</sequence>
<accession>A0A174GC51</accession>
<evidence type="ECO:0000313" key="10">
    <source>
        <dbReference type="Proteomes" id="UP000095594"/>
    </source>
</evidence>
<comment type="subcellular location">
    <subcellularLocation>
        <location evidence="1">Cell membrane</location>
        <topology evidence="1">Multi-pass membrane protein</topology>
    </subcellularLocation>
</comment>
<evidence type="ECO:0000256" key="6">
    <source>
        <dbReference type="ARBA" id="ARBA00023136"/>
    </source>
</evidence>
<keyword evidence="3" id="KW-1003">Cell membrane</keyword>
<feature type="transmembrane region" description="Helical" evidence="7">
    <location>
        <begin position="316"/>
        <end position="341"/>
    </location>
</feature>
<feature type="transmembrane region" description="Helical" evidence="7">
    <location>
        <begin position="174"/>
        <end position="195"/>
    </location>
</feature>
<dbReference type="PANTHER" id="PTHR30012">
    <property type="entry name" value="GENERAL SECRETION PATHWAY PROTEIN"/>
    <property type="match status" value="1"/>
</dbReference>
<dbReference type="InterPro" id="IPR003004">
    <property type="entry name" value="GspF/PilC"/>
</dbReference>
<dbReference type="Proteomes" id="UP000095594">
    <property type="component" value="Unassembled WGS sequence"/>
</dbReference>
<evidence type="ECO:0000256" key="7">
    <source>
        <dbReference type="SAM" id="Phobius"/>
    </source>
</evidence>
<dbReference type="Pfam" id="PF00482">
    <property type="entry name" value="T2SSF"/>
    <property type="match status" value="2"/>
</dbReference>
<keyword evidence="5 7" id="KW-1133">Transmembrane helix</keyword>
<evidence type="ECO:0000256" key="1">
    <source>
        <dbReference type="ARBA" id="ARBA00004651"/>
    </source>
</evidence>
<organism evidence="9 10">
    <name type="scientific">Clostridium disporicum</name>
    <dbReference type="NCBI Taxonomy" id="84024"/>
    <lineage>
        <taxon>Bacteria</taxon>
        <taxon>Bacillati</taxon>
        <taxon>Bacillota</taxon>
        <taxon>Clostridia</taxon>
        <taxon>Eubacteriales</taxon>
        <taxon>Clostridiaceae</taxon>
        <taxon>Clostridium</taxon>
    </lineage>
</organism>
<feature type="domain" description="Type II secretion system protein GspF" evidence="8">
    <location>
        <begin position="220"/>
        <end position="339"/>
    </location>
</feature>
<evidence type="ECO:0000256" key="5">
    <source>
        <dbReference type="ARBA" id="ARBA00022989"/>
    </source>
</evidence>
<dbReference type="InterPro" id="IPR018076">
    <property type="entry name" value="T2SS_GspF_dom"/>
</dbReference>
<name>A0A174GC51_9CLOT</name>
<dbReference type="GO" id="GO:0005886">
    <property type="term" value="C:plasma membrane"/>
    <property type="evidence" value="ECO:0007669"/>
    <property type="project" value="UniProtKB-SubCell"/>
</dbReference>
<reference evidence="9 10" key="1">
    <citation type="submission" date="2015-09" db="EMBL/GenBank/DDBJ databases">
        <authorList>
            <consortium name="Pathogen Informatics"/>
        </authorList>
    </citation>
    <scope>NUCLEOTIDE SEQUENCE [LARGE SCALE GENOMIC DNA]</scope>
    <source>
        <strain evidence="9 10">2789STDY5834856</strain>
    </source>
</reference>
<feature type="domain" description="Type II secretion system protein GspF" evidence="8">
    <location>
        <begin position="20"/>
        <end position="142"/>
    </location>
</feature>
<protein>
    <submittedName>
        <fullName evidence="9">Pilus biogenesis protein</fullName>
    </submittedName>
</protein>
<evidence type="ECO:0000256" key="4">
    <source>
        <dbReference type="ARBA" id="ARBA00022692"/>
    </source>
</evidence>
<comment type="similarity">
    <text evidence="2">Belongs to the GSP F family.</text>
</comment>
<dbReference type="EMBL" id="CYZX01000011">
    <property type="protein sequence ID" value="CUO58636.1"/>
    <property type="molecule type" value="Genomic_DNA"/>
</dbReference>
<dbReference type="InterPro" id="IPR042094">
    <property type="entry name" value="T2SS_GspF_sf"/>
</dbReference>
<feature type="transmembrane region" description="Helical" evidence="7">
    <location>
        <begin position="215"/>
        <end position="235"/>
    </location>
</feature>
<proteinExistence type="inferred from homology"/>
<keyword evidence="4 7" id="KW-0812">Transmembrane</keyword>
<feature type="transmembrane region" description="Helical" evidence="7">
    <location>
        <begin position="119"/>
        <end position="141"/>
    </location>
</feature>
<gene>
    <name evidence="9" type="primary">epsF_1</name>
    <name evidence="9" type="ORF">ERS852471_01833</name>
</gene>
<dbReference type="Gene3D" id="1.20.81.30">
    <property type="entry name" value="Type II secretion system (T2SS), domain F"/>
    <property type="match status" value="2"/>
</dbReference>
<keyword evidence="6 7" id="KW-0472">Membrane</keyword>
<dbReference type="PANTHER" id="PTHR30012:SF0">
    <property type="entry name" value="TYPE II SECRETION SYSTEM PROTEIN F-RELATED"/>
    <property type="match status" value="1"/>
</dbReference>
<dbReference type="PRINTS" id="PR00812">
    <property type="entry name" value="BCTERIALGSPF"/>
</dbReference>
<evidence type="ECO:0000259" key="8">
    <source>
        <dbReference type="Pfam" id="PF00482"/>
    </source>
</evidence>